<feature type="transmembrane region" description="Helical" evidence="1">
    <location>
        <begin position="6"/>
        <end position="26"/>
    </location>
</feature>
<keyword evidence="1" id="KW-0812">Transmembrane</keyword>
<organism evidence="2 3">
    <name type="scientific">Bdellovibrio bacteriovorus</name>
    <dbReference type="NCBI Taxonomy" id="959"/>
    <lineage>
        <taxon>Bacteria</taxon>
        <taxon>Pseudomonadati</taxon>
        <taxon>Bdellovibrionota</taxon>
        <taxon>Bdellovibrionia</taxon>
        <taxon>Bdellovibrionales</taxon>
        <taxon>Pseudobdellovibrionaceae</taxon>
        <taxon>Bdellovibrio</taxon>
    </lineage>
</organism>
<comment type="caution">
    <text evidence="2">The sequence shown here is derived from an EMBL/GenBank/DDBJ whole genome shotgun (WGS) entry which is preliminary data.</text>
</comment>
<dbReference type="EMBL" id="LUKF01000019">
    <property type="protein sequence ID" value="KYG60744.1"/>
    <property type="molecule type" value="Genomic_DNA"/>
</dbReference>
<dbReference type="OrthoDB" id="5293511at2"/>
<dbReference type="AlphaFoldDB" id="A0A150WCF1"/>
<protein>
    <submittedName>
        <fullName evidence="2">Uncharacterized protein</fullName>
    </submittedName>
</protein>
<reference evidence="2 3" key="1">
    <citation type="submission" date="2016-03" db="EMBL/GenBank/DDBJ databases">
        <authorList>
            <person name="Ploux O."/>
        </authorList>
    </citation>
    <scope>NUCLEOTIDE SEQUENCE [LARGE SCALE GENOMIC DNA]</scope>
    <source>
        <strain evidence="2 3">BER2</strain>
    </source>
</reference>
<proteinExistence type="predicted"/>
<evidence type="ECO:0000313" key="2">
    <source>
        <dbReference type="EMBL" id="KYG60744.1"/>
    </source>
</evidence>
<name>A0A150WCF1_BDEBC</name>
<dbReference type="RefSeq" id="WP_063244998.1">
    <property type="nucleotide sequence ID" value="NZ_CP168967.1"/>
</dbReference>
<evidence type="ECO:0000256" key="1">
    <source>
        <dbReference type="SAM" id="Phobius"/>
    </source>
</evidence>
<accession>A0A150WCF1</accession>
<keyword evidence="1" id="KW-1133">Transmembrane helix</keyword>
<dbReference type="Proteomes" id="UP000075391">
    <property type="component" value="Unassembled WGS sequence"/>
</dbReference>
<evidence type="ECO:0000313" key="3">
    <source>
        <dbReference type="Proteomes" id="UP000075391"/>
    </source>
</evidence>
<keyword evidence="1" id="KW-0472">Membrane</keyword>
<sequence>MKISFYFKIAMMIVSLGVVLYAIRALQTREFKQKLSDPQSALGMLIGSDYRPMNWCPPETSKVEIYSLSGELKKTLTSSSEISSVCEIMLGGFTSEGIEEAAYKKRLVALTSSGESKTLEQNEKIPVFRAQGMPFSSPMLTKALERLEAP</sequence>
<gene>
    <name evidence="2" type="ORF">AZI85_12185</name>
</gene>